<protein>
    <submittedName>
        <fullName evidence="2">Uncharacterized protein</fullName>
    </submittedName>
</protein>
<feature type="compositionally biased region" description="Basic residues" evidence="1">
    <location>
        <begin position="1"/>
        <end position="13"/>
    </location>
</feature>
<keyword evidence="3" id="KW-1185">Reference proteome</keyword>
<evidence type="ECO:0000256" key="1">
    <source>
        <dbReference type="SAM" id="MobiDB-lite"/>
    </source>
</evidence>
<dbReference type="Gene3D" id="2.50.20.20">
    <property type="match status" value="1"/>
</dbReference>
<dbReference type="EMBL" id="BSRZ01000004">
    <property type="protein sequence ID" value="GLW64059.1"/>
    <property type="molecule type" value="Genomic_DNA"/>
</dbReference>
<dbReference type="RefSeq" id="WP_106258420.1">
    <property type="nucleotide sequence ID" value="NZ_BSRZ01000004.1"/>
</dbReference>
<evidence type="ECO:0000313" key="3">
    <source>
        <dbReference type="Proteomes" id="UP001165124"/>
    </source>
</evidence>
<name>A0A9W6PVY0_9ACTN</name>
<feature type="region of interest" description="Disordered" evidence="1">
    <location>
        <begin position="238"/>
        <end position="311"/>
    </location>
</feature>
<sequence>MRARAPWRGRRRTPAATGAPSPAAARALHGLAAVAGASAVALALVAAGGDGGHGAAAARFPHDADTLLAAGAGNLESSASFRLTMRVAMPGVGGRAAHRMDMTGVWDARRPAGRMDGVLENARATVLSIEGTEYVSLPASLRRRTGRAWLRAARGTRTFAVFPDVHRVATILRTARRATASGAPGGAWHVRGEIDRAAALAAIPDPALKEFVRLLPSRTGLDLWTDDAGRPARIRLTMPAERRPGTGSVTPSEGAAPKGESGVEAERRADDESSEAATIEGTVELSAFGARPRVAEPTADQILTSPPKGTT</sequence>
<comment type="caution">
    <text evidence="2">The sequence shown here is derived from an EMBL/GenBank/DDBJ whole genome shotgun (WGS) entry which is preliminary data.</text>
</comment>
<feature type="region of interest" description="Disordered" evidence="1">
    <location>
        <begin position="1"/>
        <end position="21"/>
    </location>
</feature>
<proteinExistence type="predicted"/>
<organism evidence="2 3">
    <name type="scientific">Actinomadura rubrobrunea</name>
    <dbReference type="NCBI Taxonomy" id="115335"/>
    <lineage>
        <taxon>Bacteria</taxon>
        <taxon>Bacillati</taxon>
        <taxon>Actinomycetota</taxon>
        <taxon>Actinomycetes</taxon>
        <taxon>Streptosporangiales</taxon>
        <taxon>Thermomonosporaceae</taxon>
        <taxon>Actinomadura</taxon>
    </lineage>
</organism>
<feature type="compositionally biased region" description="Polar residues" evidence="1">
    <location>
        <begin position="301"/>
        <end position="311"/>
    </location>
</feature>
<dbReference type="AlphaFoldDB" id="A0A9W6PVY0"/>
<gene>
    <name evidence="2" type="ORF">Arub01_23030</name>
</gene>
<reference evidence="2" key="1">
    <citation type="submission" date="2023-02" db="EMBL/GenBank/DDBJ databases">
        <title>Actinomadura rubrobrunea NBRC 14622.</title>
        <authorList>
            <person name="Ichikawa N."/>
            <person name="Sato H."/>
            <person name="Tonouchi N."/>
        </authorList>
    </citation>
    <scope>NUCLEOTIDE SEQUENCE</scope>
    <source>
        <strain evidence="2">NBRC 14622</strain>
    </source>
</reference>
<accession>A0A9W6PVY0</accession>
<dbReference type="Proteomes" id="UP001165124">
    <property type="component" value="Unassembled WGS sequence"/>
</dbReference>
<evidence type="ECO:0000313" key="2">
    <source>
        <dbReference type="EMBL" id="GLW64059.1"/>
    </source>
</evidence>